<accession>A0AAE1KYV2</accession>
<keyword evidence="3 6" id="KW-1133">Transmembrane helix</keyword>
<organism evidence="7 8">
    <name type="scientific">Petrolisthes cinctipes</name>
    <name type="common">Flat porcelain crab</name>
    <dbReference type="NCBI Taxonomy" id="88211"/>
    <lineage>
        <taxon>Eukaryota</taxon>
        <taxon>Metazoa</taxon>
        <taxon>Ecdysozoa</taxon>
        <taxon>Arthropoda</taxon>
        <taxon>Crustacea</taxon>
        <taxon>Multicrustacea</taxon>
        <taxon>Malacostraca</taxon>
        <taxon>Eumalacostraca</taxon>
        <taxon>Eucarida</taxon>
        <taxon>Decapoda</taxon>
        <taxon>Pleocyemata</taxon>
        <taxon>Anomura</taxon>
        <taxon>Galatheoidea</taxon>
        <taxon>Porcellanidae</taxon>
        <taxon>Petrolisthes</taxon>
    </lineage>
</organism>
<feature type="region of interest" description="Disordered" evidence="5">
    <location>
        <begin position="58"/>
        <end position="118"/>
    </location>
</feature>
<evidence type="ECO:0000256" key="6">
    <source>
        <dbReference type="SAM" id="Phobius"/>
    </source>
</evidence>
<feature type="compositionally biased region" description="Basic and acidic residues" evidence="5">
    <location>
        <begin position="72"/>
        <end position="118"/>
    </location>
</feature>
<dbReference type="GO" id="GO:0016020">
    <property type="term" value="C:membrane"/>
    <property type="evidence" value="ECO:0007669"/>
    <property type="project" value="UniProtKB-SubCell"/>
</dbReference>
<comment type="caution">
    <text evidence="7">The sequence shown here is derived from an EMBL/GenBank/DDBJ whole genome shotgun (WGS) entry which is preliminary data.</text>
</comment>
<dbReference type="InterPro" id="IPR005828">
    <property type="entry name" value="MFS_sugar_transport-like"/>
</dbReference>
<feature type="transmembrane region" description="Helical" evidence="6">
    <location>
        <begin position="196"/>
        <end position="214"/>
    </location>
</feature>
<dbReference type="GO" id="GO:0022857">
    <property type="term" value="F:transmembrane transporter activity"/>
    <property type="evidence" value="ECO:0007669"/>
    <property type="project" value="InterPro"/>
</dbReference>
<evidence type="ECO:0000256" key="4">
    <source>
        <dbReference type="ARBA" id="ARBA00023136"/>
    </source>
</evidence>
<evidence type="ECO:0000313" key="8">
    <source>
        <dbReference type="Proteomes" id="UP001286313"/>
    </source>
</evidence>
<dbReference type="Gene3D" id="1.20.1250.20">
    <property type="entry name" value="MFS general substrate transporter like domains"/>
    <property type="match status" value="1"/>
</dbReference>
<feature type="region of interest" description="Disordered" evidence="5">
    <location>
        <begin position="343"/>
        <end position="365"/>
    </location>
</feature>
<evidence type="ECO:0000256" key="3">
    <source>
        <dbReference type="ARBA" id="ARBA00022989"/>
    </source>
</evidence>
<sequence length="365" mass="41249">MVAARVGGPRWLITQARFQEALKVLKWAAKVNRNTLPSDEVILDAMTYIEKQTLLERSKEEMEAPKEISCLRSEEEKEEEPKERSCQRSEEEGELKETSYQRSEEEEPKERSCQKIEDEGDELKERSCQRCEELNEEERKESCESWAMKVVRHFSILLLNPHLRLRTLVIFFGFFSASMVYYGVSLSATNLGTDPHLYVFLGGLLEVPSYLLLWPIMVFVGRRRSLALLFFTCAVCIFSVMALMLIQLNELVVVVLSLAGKVAITAACQLIWAYTSELYPTKVRSLALGEANFLARLGSLCSPYINDLLGEVVVWGPSALFGLVSLVAAALALILPETRHSDLQEPSSIDRNSEKTPPAMIRSDT</sequence>
<dbReference type="SUPFAM" id="SSF103473">
    <property type="entry name" value="MFS general substrate transporter"/>
    <property type="match status" value="1"/>
</dbReference>
<evidence type="ECO:0000313" key="7">
    <source>
        <dbReference type="EMBL" id="KAK3890154.1"/>
    </source>
</evidence>
<keyword evidence="8" id="KW-1185">Reference proteome</keyword>
<evidence type="ECO:0000256" key="1">
    <source>
        <dbReference type="ARBA" id="ARBA00004141"/>
    </source>
</evidence>
<dbReference type="AlphaFoldDB" id="A0AAE1KYV2"/>
<evidence type="ECO:0000256" key="2">
    <source>
        <dbReference type="ARBA" id="ARBA00022692"/>
    </source>
</evidence>
<feature type="transmembrane region" description="Helical" evidence="6">
    <location>
        <begin position="312"/>
        <end position="335"/>
    </location>
</feature>
<keyword evidence="2 6" id="KW-0812">Transmembrane</keyword>
<proteinExistence type="predicted"/>
<protein>
    <submittedName>
        <fullName evidence="7">Uncharacterized protein</fullName>
    </submittedName>
</protein>
<dbReference type="Pfam" id="PF00083">
    <property type="entry name" value="Sugar_tr"/>
    <property type="match status" value="1"/>
</dbReference>
<feature type="transmembrane region" description="Helical" evidence="6">
    <location>
        <begin position="165"/>
        <end position="184"/>
    </location>
</feature>
<feature type="transmembrane region" description="Helical" evidence="6">
    <location>
        <begin position="252"/>
        <end position="274"/>
    </location>
</feature>
<dbReference type="Proteomes" id="UP001286313">
    <property type="component" value="Unassembled WGS sequence"/>
</dbReference>
<dbReference type="PANTHER" id="PTHR24064">
    <property type="entry name" value="SOLUTE CARRIER FAMILY 22 MEMBER"/>
    <property type="match status" value="1"/>
</dbReference>
<gene>
    <name evidence="7" type="ORF">Pcinc_005886</name>
</gene>
<dbReference type="EMBL" id="JAWQEG010000439">
    <property type="protein sequence ID" value="KAK3890154.1"/>
    <property type="molecule type" value="Genomic_DNA"/>
</dbReference>
<evidence type="ECO:0000256" key="5">
    <source>
        <dbReference type="SAM" id="MobiDB-lite"/>
    </source>
</evidence>
<comment type="subcellular location">
    <subcellularLocation>
        <location evidence="1">Membrane</location>
        <topology evidence="1">Multi-pass membrane protein</topology>
    </subcellularLocation>
</comment>
<keyword evidence="4 6" id="KW-0472">Membrane</keyword>
<dbReference type="InterPro" id="IPR036259">
    <property type="entry name" value="MFS_trans_sf"/>
</dbReference>
<name>A0AAE1KYV2_PETCI</name>
<reference evidence="7" key="1">
    <citation type="submission" date="2023-10" db="EMBL/GenBank/DDBJ databases">
        <title>Genome assemblies of two species of porcelain crab, Petrolisthes cinctipes and Petrolisthes manimaculis (Anomura: Porcellanidae).</title>
        <authorList>
            <person name="Angst P."/>
        </authorList>
    </citation>
    <scope>NUCLEOTIDE SEQUENCE</scope>
    <source>
        <strain evidence="7">PB745_01</strain>
        <tissue evidence="7">Gill</tissue>
    </source>
</reference>
<feature type="transmembrane region" description="Helical" evidence="6">
    <location>
        <begin position="226"/>
        <end position="246"/>
    </location>
</feature>